<dbReference type="KEGG" id="aym:YM304_33550"/>
<feature type="domain" description="Transposase IS200-like" evidence="1">
    <location>
        <begin position="9"/>
        <end position="123"/>
    </location>
</feature>
<evidence type="ECO:0000313" key="2">
    <source>
        <dbReference type="EMBL" id="BAN03669.1"/>
    </source>
</evidence>
<dbReference type="PANTHER" id="PTHR34322">
    <property type="entry name" value="TRANSPOSASE, Y1_TNP DOMAIN-CONTAINING"/>
    <property type="match status" value="1"/>
</dbReference>
<sequence>MPRKHKELHATPMLHVVSRGVDRQDVFERPSDRAIFERRLDDAFRKHQVELLAYAWMTNHVHALVRNRDGDVSAAIGETLGLYARHFNAITDRVGPLWEPRFWATPIESDAQLLQTVRYIHRNPLEITGTSKLVEYPYSSFAVYTGERRAPAMLCTDPLERLLDPVRHRKRVLRPQRGDRLPFAFLPPQTTTSLDEIRLAVESVVDAAPTTRLPTRLVTILLAVELRAGTTAEIAAALAIDEGTVRNKAHLARRRLARDPRFQILRQRIFDSLPVR</sequence>
<dbReference type="PANTHER" id="PTHR34322:SF2">
    <property type="entry name" value="TRANSPOSASE IS200-LIKE DOMAIN-CONTAINING PROTEIN"/>
    <property type="match status" value="1"/>
</dbReference>
<dbReference type="EMBL" id="AP012057">
    <property type="protein sequence ID" value="BAN03669.1"/>
    <property type="molecule type" value="Genomic_DNA"/>
</dbReference>
<dbReference type="GO" id="GO:0006313">
    <property type="term" value="P:DNA transposition"/>
    <property type="evidence" value="ECO:0007669"/>
    <property type="project" value="InterPro"/>
</dbReference>
<dbReference type="InterPro" id="IPR036515">
    <property type="entry name" value="Transposase_17_sf"/>
</dbReference>
<dbReference type="Gene3D" id="3.30.70.1290">
    <property type="entry name" value="Transposase IS200-like"/>
    <property type="match status" value="1"/>
</dbReference>
<dbReference type="GO" id="GO:0004803">
    <property type="term" value="F:transposase activity"/>
    <property type="evidence" value="ECO:0007669"/>
    <property type="project" value="InterPro"/>
</dbReference>
<accession>A0A6C7EES0</accession>
<dbReference type="AlphaFoldDB" id="A0A6C7EES0"/>
<keyword evidence="3" id="KW-1185">Reference proteome</keyword>
<gene>
    <name evidence="2" type="ORF">YM304_33550</name>
</gene>
<dbReference type="SMART" id="SM01321">
    <property type="entry name" value="Y1_Tnp"/>
    <property type="match status" value="1"/>
</dbReference>
<protein>
    <recommendedName>
        <fullName evidence="1">Transposase IS200-like domain-containing protein</fullName>
    </recommendedName>
</protein>
<dbReference type="Proteomes" id="UP000011863">
    <property type="component" value="Chromosome"/>
</dbReference>
<dbReference type="OrthoDB" id="9814067at2"/>
<dbReference type="InterPro" id="IPR002686">
    <property type="entry name" value="Transposase_17"/>
</dbReference>
<dbReference type="SUPFAM" id="SSF143422">
    <property type="entry name" value="Transposase IS200-like"/>
    <property type="match status" value="1"/>
</dbReference>
<dbReference type="GO" id="GO:0003677">
    <property type="term" value="F:DNA binding"/>
    <property type="evidence" value="ECO:0007669"/>
    <property type="project" value="InterPro"/>
</dbReference>
<evidence type="ECO:0000313" key="3">
    <source>
        <dbReference type="Proteomes" id="UP000011863"/>
    </source>
</evidence>
<dbReference type="SUPFAM" id="SSF88659">
    <property type="entry name" value="Sigma3 and sigma4 domains of RNA polymerase sigma factors"/>
    <property type="match status" value="1"/>
</dbReference>
<evidence type="ECO:0000259" key="1">
    <source>
        <dbReference type="SMART" id="SM01321"/>
    </source>
</evidence>
<name>A0A6C7EES0_ILUCY</name>
<reference evidence="2 3" key="1">
    <citation type="journal article" date="2013" name="Int. J. Syst. Evol. Microbiol.">
        <title>Ilumatobacter nonamiense sp. nov. and Ilumatobacter coccineum sp. nov., isolated from seashore sand.</title>
        <authorList>
            <person name="Matsumoto A."/>
            <person name="Kasai H."/>
            <person name="Matsuo Y."/>
            <person name="Shizuri Y."/>
            <person name="Ichikawa N."/>
            <person name="Fujita N."/>
            <person name="Omura S."/>
            <person name="Takahashi Y."/>
        </authorList>
    </citation>
    <scope>NUCLEOTIDE SEQUENCE [LARGE SCALE GENOMIC DNA]</scope>
    <source>
        <strain evidence="3">NBRC 103263 / KCTC 29153 / YM16-304</strain>
    </source>
</reference>
<dbReference type="InterPro" id="IPR036388">
    <property type="entry name" value="WH-like_DNA-bd_sf"/>
</dbReference>
<dbReference type="Pfam" id="PF01797">
    <property type="entry name" value="Y1_Tnp"/>
    <property type="match status" value="1"/>
</dbReference>
<proteinExistence type="predicted"/>
<dbReference type="Gene3D" id="1.10.10.10">
    <property type="entry name" value="Winged helix-like DNA-binding domain superfamily/Winged helix DNA-binding domain"/>
    <property type="match status" value="1"/>
</dbReference>
<organism evidence="2 3">
    <name type="scientific">Ilumatobacter coccineus (strain NBRC 103263 / KCTC 29153 / YM16-304)</name>
    <dbReference type="NCBI Taxonomy" id="1313172"/>
    <lineage>
        <taxon>Bacteria</taxon>
        <taxon>Bacillati</taxon>
        <taxon>Actinomycetota</taxon>
        <taxon>Acidimicrobiia</taxon>
        <taxon>Acidimicrobiales</taxon>
        <taxon>Ilumatobacteraceae</taxon>
        <taxon>Ilumatobacter</taxon>
    </lineage>
</organism>
<dbReference type="InterPro" id="IPR013324">
    <property type="entry name" value="RNA_pol_sigma_r3/r4-like"/>
</dbReference>